<dbReference type="RefSeq" id="WP_052116455.1">
    <property type="nucleotide sequence ID" value="NZ_JRKJ01000021.1"/>
</dbReference>
<dbReference type="GO" id="GO:0016491">
    <property type="term" value="F:oxidoreductase activity"/>
    <property type="evidence" value="ECO:0007669"/>
    <property type="project" value="UniProtKB-KW"/>
</dbReference>
<dbReference type="Gene3D" id="1.10.405.10">
    <property type="entry name" value="Guanine Nucleotide Dissociation Inhibitor, domain 1"/>
    <property type="match status" value="1"/>
</dbReference>
<dbReference type="PATRIC" id="fig|1300345.3.peg.2680"/>
<feature type="binding site" evidence="4">
    <location>
        <begin position="99"/>
        <end position="100"/>
    </location>
    <ligand>
        <name>FAD</name>
        <dbReference type="ChEBI" id="CHEBI:57692"/>
    </ligand>
</feature>
<comment type="cofactor">
    <cofactor evidence="1">
        <name>FAD</name>
        <dbReference type="ChEBI" id="CHEBI:57692"/>
    </cofactor>
</comment>
<comment type="similarity">
    <text evidence="2">Belongs to the flavin monoamine oxidase family.</text>
</comment>
<dbReference type="InterPro" id="IPR036188">
    <property type="entry name" value="FAD/NAD-bd_sf"/>
</dbReference>
<dbReference type="SUPFAM" id="SSF54373">
    <property type="entry name" value="FAD-linked reductases, C-terminal domain"/>
    <property type="match status" value="1"/>
</dbReference>
<keyword evidence="3" id="KW-0560">Oxidoreductase</keyword>
<evidence type="ECO:0000313" key="8">
    <source>
        <dbReference type="Proteomes" id="UP000030518"/>
    </source>
</evidence>
<dbReference type="PANTHER" id="PTHR43563">
    <property type="entry name" value="AMINE OXIDASE"/>
    <property type="match status" value="1"/>
</dbReference>
<protein>
    <submittedName>
        <fullName evidence="7">Monoamine oxidase</fullName>
    </submittedName>
</protein>
<dbReference type="AlphaFoldDB" id="A0A0A2WDH2"/>
<gene>
    <name evidence="7" type="ORF">LF41_1611</name>
</gene>
<dbReference type="eggNOG" id="COG1231">
    <property type="taxonomic scope" value="Bacteria"/>
</dbReference>
<evidence type="ECO:0000256" key="3">
    <source>
        <dbReference type="ARBA" id="ARBA00023002"/>
    </source>
</evidence>
<evidence type="ECO:0000313" key="7">
    <source>
        <dbReference type="EMBL" id="KGQ18256.1"/>
    </source>
</evidence>
<dbReference type="InterPro" id="IPR001613">
    <property type="entry name" value="Flavin_amine_oxidase"/>
</dbReference>
<dbReference type="SUPFAM" id="SSF51905">
    <property type="entry name" value="FAD/NAD(P)-binding domain"/>
    <property type="match status" value="1"/>
</dbReference>
<reference evidence="7 8" key="1">
    <citation type="submission" date="2014-09" db="EMBL/GenBank/DDBJ databases">
        <title>Genome sequences of Lysobacter dokdonensis DS-58.</title>
        <authorList>
            <person name="Kim J.F."/>
            <person name="Kwak M.-J."/>
        </authorList>
    </citation>
    <scope>NUCLEOTIDE SEQUENCE [LARGE SCALE GENOMIC DNA]</scope>
    <source>
        <strain evidence="7 8">DS-58</strain>
    </source>
</reference>
<evidence type="ECO:0000259" key="6">
    <source>
        <dbReference type="Pfam" id="PF01593"/>
    </source>
</evidence>
<accession>A0A0A2WDH2</accession>
<keyword evidence="8" id="KW-1185">Reference proteome</keyword>
<sequence>MARTPLFALLQRAARIARNAARVDMPLDEFHERGMELRVDATRRRLLQGAAASLALTACAPIVPRAINVPEVAIVGAGIAGLSAAWALRAAGVPARVYEAQSRVGGRMLSLRDHFPNGQVIELGGELIDTGHTRIRTLAQELGLELDDLLAGETAADTWWFDGRRIGETEIVRAFAPLAQAIVRDVESLGDGALDHTDANPAFRALDAMSVADWLDKHQVSGWLRKLIDVAYTTEMGLEIDEQSALNFLTFIGTEDADAFKIFGESDERFHVRGGNDLIPRTLATRMAGSIETGHMLEAVRAEGEGFRLTFAIDDARIDMRAQHVILALPFTLLRNVQIDIPLPARKRNAIDRLAYGTNAKLMIGYDRRAWRAHDANGASMSDLPYQTTWDTSRKQPGEAGTLTNFTGGRHGVELGKGTPRMQADAATAALDRVWPGLAALRTNPREARFHWPTHPWSMGSYACLRPNDWSTLRGVMGESVGRLHFAGEHCALDTQGFMEGGCESGQLAAQAVLDSLRPAAAAGRFPIQRRRTA</sequence>
<dbReference type="Pfam" id="PF01593">
    <property type="entry name" value="Amino_oxidase"/>
    <property type="match status" value="1"/>
</dbReference>
<dbReference type="Gene3D" id="3.50.50.60">
    <property type="entry name" value="FAD/NAD(P)-binding domain"/>
    <property type="match status" value="1"/>
</dbReference>
<organism evidence="7 8">
    <name type="scientific">Lysobacter dokdonensis DS-58</name>
    <dbReference type="NCBI Taxonomy" id="1300345"/>
    <lineage>
        <taxon>Bacteria</taxon>
        <taxon>Pseudomonadati</taxon>
        <taxon>Pseudomonadota</taxon>
        <taxon>Gammaproteobacteria</taxon>
        <taxon>Lysobacterales</taxon>
        <taxon>Lysobacteraceae</taxon>
        <taxon>Noviluteimonas</taxon>
    </lineage>
</organism>
<dbReference type="PRINTS" id="PR00757">
    <property type="entry name" value="AMINEOXDASEF"/>
</dbReference>
<dbReference type="Gene3D" id="3.90.660.10">
    <property type="match status" value="1"/>
</dbReference>
<dbReference type="InterPro" id="IPR002937">
    <property type="entry name" value="Amino_oxidase"/>
</dbReference>
<feature type="domain" description="Amine oxidase" evidence="6">
    <location>
        <begin position="79"/>
        <end position="514"/>
    </location>
</feature>
<feature type="binding site" evidence="4">
    <location>
        <position position="406"/>
    </location>
    <ligand>
        <name>substrate</name>
    </ligand>
</feature>
<evidence type="ECO:0000256" key="2">
    <source>
        <dbReference type="ARBA" id="ARBA00005995"/>
    </source>
</evidence>
<evidence type="ECO:0000256" key="5">
    <source>
        <dbReference type="SAM" id="MobiDB-lite"/>
    </source>
</evidence>
<feature type="region of interest" description="Disordered" evidence="5">
    <location>
        <begin position="391"/>
        <end position="410"/>
    </location>
</feature>
<dbReference type="InterPro" id="IPR050703">
    <property type="entry name" value="Flavin_MAO"/>
</dbReference>
<dbReference type="EMBL" id="JRKJ01000021">
    <property type="protein sequence ID" value="KGQ18256.1"/>
    <property type="molecule type" value="Genomic_DNA"/>
</dbReference>
<dbReference type="Proteomes" id="UP000030518">
    <property type="component" value="Unassembled WGS sequence"/>
</dbReference>
<evidence type="ECO:0000256" key="4">
    <source>
        <dbReference type="PIRSR" id="PIRSR601613-1"/>
    </source>
</evidence>
<comment type="caution">
    <text evidence="7">The sequence shown here is derived from an EMBL/GenBank/DDBJ whole genome shotgun (WGS) entry which is preliminary data.</text>
</comment>
<dbReference type="OrthoDB" id="8845488at2"/>
<dbReference type="PANTHER" id="PTHR43563:SF1">
    <property type="entry name" value="AMINE OXIDASE [FLAVIN-CONTAINING] B"/>
    <property type="match status" value="1"/>
</dbReference>
<proteinExistence type="inferred from homology"/>
<name>A0A0A2WDH2_9GAMM</name>
<evidence type="ECO:0000256" key="1">
    <source>
        <dbReference type="ARBA" id="ARBA00001974"/>
    </source>
</evidence>
<dbReference type="STRING" id="1300345.LF41_1611"/>